<dbReference type="AlphaFoldDB" id="A0A915Q1N8"/>
<organism evidence="1 2">
    <name type="scientific">Setaria digitata</name>
    <dbReference type="NCBI Taxonomy" id="48799"/>
    <lineage>
        <taxon>Eukaryota</taxon>
        <taxon>Metazoa</taxon>
        <taxon>Ecdysozoa</taxon>
        <taxon>Nematoda</taxon>
        <taxon>Chromadorea</taxon>
        <taxon>Rhabditida</taxon>
        <taxon>Spirurina</taxon>
        <taxon>Spiruromorpha</taxon>
        <taxon>Filarioidea</taxon>
        <taxon>Setariidae</taxon>
        <taxon>Setaria</taxon>
    </lineage>
</organism>
<keyword evidence="1" id="KW-1185">Reference proteome</keyword>
<dbReference type="WBParaSite" id="sdigi.contig59.g3208.t1">
    <property type="protein sequence ID" value="sdigi.contig59.g3208.t1"/>
    <property type="gene ID" value="sdigi.contig59.g3208"/>
</dbReference>
<dbReference type="Proteomes" id="UP000887581">
    <property type="component" value="Unplaced"/>
</dbReference>
<reference evidence="2" key="1">
    <citation type="submission" date="2022-11" db="UniProtKB">
        <authorList>
            <consortium name="WormBaseParasite"/>
        </authorList>
    </citation>
    <scope>IDENTIFICATION</scope>
</reference>
<sequence length="112" mass="12751">MSLSSTPFSHQGYSSDVSSEYYCIDSNETECLEHYETNLEKYKGVSHCHPKAVIPSEHCCVVWKMGFLVGPLRSVQSGRFLSYTNTPRPVCFERVAQCREIAIKLILEQLDL</sequence>
<protein>
    <submittedName>
        <fullName evidence="2">Uncharacterized protein</fullName>
    </submittedName>
</protein>
<evidence type="ECO:0000313" key="2">
    <source>
        <dbReference type="WBParaSite" id="sdigi.contig59.g3208.t1"/>
    </source>
</evidence>
<evidence type="ECO:0000313" key="1">
    <source>
        <dbReference type="Proteomes" id="UP000887581"/>
    </source>
</evidence>
<name>A0A915Q1N8_9BILA</name>
<proteinExistence type="predicted"/>
<accession>A0A915Q1N8</accession>